<organism evidence="2 3">
    <name type="scientific">Pegethrix bostrychoides GSE-TBD4-15B</name>
    <dbReference type="NCBI Taxonomy" id="2839662"/>
    <lineage>
        <taxon>Bacteria</taxon>
        <taxon>Bacillati</taxon>
        <taxon>Cyanobacteriota</taxon>
        <taxon>Cyanophyceae</taxon>
        <taxon>Oculatellales</taxon>
        <taxon>Oculatellaceae</taxon>
        <taxon>Pegethrix</taxon>
    </lineage>
</organism>
<evidence type="ECO:0000256" key="1">
    <source>
        <dbReference type="SAM" id="Phobius"/>
    </source>
</evidence>
<accession>A0A951U305</accession>
<proteinExistence type="predicted"/>
<feature type="transmembrane region" description="Helical" evidence="1">
    <location>
        <begin position="7"/>
        <end position="26"/>
    </location>
</feature>
<protein>
    <submittedName>
        <fullName evidence="2">Uncharacterized protein</fullName>
    </submittedName>
</protein>
<gene>
    <name evidence="2" type="ORF">KME07_01350</name>
</gene>
<sequence length="166" mass="17861">MQFGPGLAATFLYYFTSAAVAISFVVARSTGLGIETGIPQQFGAVGGLVAGVIGVYFNRTAQVSLSVQGRKKWLNALDSALAQYGYQLTSTEDDLRIYERSGWSKWFSGRIFVQIEAQIGSQPEAQTKTAQITVASRAVTVRALKQILPEASPKPSDPKPSNPSEN</sequence>
<evidence type="ECO:0000313" key="2">
    <source>
        <dbReference type="EMBL" id="MBW4464070.1"/>
    </source>
</evidence>
<dbReference type="Proteomes" id="UP000707356">
    <property type="component" value="Unassembled WGS sequence"/>
</dbReference>
<feature type="transmembrane region" description="Helical" evidence="1">
    <location>
        <begin position="38"/>
        <end position="57"/>
    </location>
</feature>
<keyword evidence="1" id="KW-0472">Membrane</keyword>
<keyword evidence="1" id="KW-1133">Transmembrane helix</keyword>
<name>A0A951U305_9CYAN</name>
<dbReference type="AlphaFoldDB" id="A0A951U305"/>
<comment type="caution">
    <text evidence="2">The sequence shown here is derived from an EMBL/GenBank/DDBJ whole genome shotgun (WGS) entry which is preliminary data.</text>
</comment>
<keyword evidence="1" id="KW-0812">Transmembrane</keyword>
<dbReference type="EMBL" id="JAHHHV010000005">
    <property type="protein sequence ID" value="MBW4464070.1"/>
    <property type="molecule type" value="Genomic_DNA"/>
</dbReference>
<reference evidence="2" key="2">
    <citation type="journal article" date="2022" name="Microbiol. Resour. Announc.">
        <title>Metagenome Sequencing to Explore Phylogenomics of Terrestrial Cyanobacteria.</title>
        <authorList>
            <person name="Ward R.D."/>
            <person name="Stajich J.E."/>
            <person name="Johansen J.R."/>
            <person name="Huntemann M."/>
            <person name="Clum A."/>
            <person name="Foster B."/>
            <person name="Foster B."/>
            <person name="Roux S."/>
            <person name="Palaniappan K."/>
            <person name="Varghese N."/>
            <person name="Mukherjee S."/>
            <person name="Reddy T.B.K."/>
            <person name="Daum C."/>
            <person name="Copeland A."/>
            <person name="Chen I.A."/>
            <person name="Ivanova N.N."/>
            <person name="Kyrpides N.C."/>
            <person name="Shapiro N."/>
            <person name="Eloe-Fadrosh E.A."/>
            <person name="Pietrasiak N."/>
        </authorList>
    </citation>
    <scope>NUCLEOTIDE SEQUENCE</scope>
    <source>
        <strain evidence="2">GSE-TBD4-15B</strain>
    </source>
</reference>
<evidence type="ECO:0000313" key="3">
    <source>
        <dbReference type="Proteomes" id="UP000707356"/>
    </source>
</evidence>
<reference evidence="2" key="1">
    <citation type="submission" date="2021-05" db="EMBL/GenBank/DDBJ databases">
        <authorList>
            <person name="Pietrasiak N."/>
            <person name="Ward R."/>
            <person name="Stajich J.E."/>
            <person name="Kurbessoian T."/>
        </authorList>
    </citation>
    <scope>NUCLEOTIDE SEQUENCE</scope>
    <source>
        <strain evidence="2">GSE-TBD4-15B</strain>
    </source>
</reference>